<feature type="binding site" evidence="3">
    <location>
        <position position="147"/>
    </location>
    <ligand>
        <name>a divalent metal cation</name>
        <dbReference type="ChEBI" id="CHEBI:60240"/>
    </ligand>
</feature>
<dbReference type="InterPro" id="IPR005511">
    <property type="entry name" value="SMP-30"/>
</dbReference>
<evidence type="ECO:0000313" key="6">
    <source>
        <dbReference type="Proteomes" id="UP000475117"/>
    </source>
</evidence>
<dbReference type="Proteomes" id="UP000475117">
    <property type="component" value="Chromosome"/>
</dbReference>
<feature type="active site" description="Proton donor/acceptor" evidence="2">
    <location>
        <position position="198"/>
    </location>
</feature>
<evidence type="ECO:0000313" key="5">
    <source>
        <dbReference type="EMBL" id="QQL46215.1"/>
    </source>
</evidence>
<organism evidence="5 6">
    <name type="scientific">Sulfuriroseicoccus oceanibius</name>
    <dbReference type="NCBI Taxonomy" id="2707525"/>
    <lineage>
        <taxon>Bacteria</taxon>
        <taxon>Pseudomonadati</taxon>
        <taxon>Verrucomicrobiota</taxon>
        <taxon>Verrucomicrobiia</taxon>
        <taxon>Verrucomicrobiales</taxon>
        <taxon>Verrucomicrobiaceae</taxon>
        <taxon>Sulfuriroseicoccus</taxon>
    </lineage>
</organism>
<comment type="similarity">
    <text evidence="1">Belongs to the SMP-30/CGR1 family.</text>
</comment>
<protein>
    <submittedName>
        <fullName evidence="5">SMP-30/gluconolactonase/LRE family protein</fullName>
    </submittedName>
</protein>
<name>A0A6B3L6J5_9BACT</name>
<feature type="binding site" evidence="3">
    <location>
        <position position="198"/>
    </location>
    <ligand>
        <name>a divalent metal cation</name>
        <dbReference type="ChEBI" id="CHEBI:60240"/>
    </ligand>
</feature>
<evidence type="ECO:0000259" key="4">
    <source>
        <dbReference type="Pfam" id="PF08450"/>
    </source>
</evidence>
<comment type="cofactor">
    <cofactor evidence="3">
        <name>Zn(2+)</name>
        <dbReference type="ChEBI" id="CHEBI:29105"/>
    </cofactor>
    <text evidence="3">Binds 1 divalent metal cation per subunit.</text>
</comment>
<dbReference type="GO" id="GO:0019853">
    <property type="term" value="P:L-ascorbic acid biosynthetic process"/>
    <property type="evidence" value="ECO:0007669"/>
    <property type="project" value="TreeGrafter"/>
</dbReference>
<dbReference type="InterPro" id="IPR011042">
    <property type="entry name" value="6-blade_b-propeller_TolB-like"/>
</dbReference>
<dbReference type="Gene3D" id="2.120.10.30">
    <property type="entry name" value="TolB, C-terminal domain"/>
    <property type="match status" value="1"/>
</dbReference>
<dbReference type="EMBL" id="CP066776">
    <property type="protein sequence ID" value="QQL46215.1"/>
    <property type="molecule type" value="Genomic_DNA"/>
</dbReference>
<dbReference type="GO" id="GO:0004341">
    <property type="term" value="F:gluconolactonase activity"/>
    <property type="evidence" value="ECO:0007669"/>
    <property type="project" value="TreeGrafter"/>
</dbReference>
<dbReference type="AlphaFoldDB" id="A0A6B3L6J5"/>
<dbReference type="PRINTS" id="PR01790">
    <property type="entry name" value="SMP30FAMILY"/>
</dbReference>
<keyword evidence="3" id="KW-0479">Metal-binding</keyword>
<keyword evidence="6" id="KW-1185">Reference proteome</keyword>
<dbReference type="RefSeq" id="WP_164362992.1">
    <property type="nucleotide sequence ID" value="NZ_CP066776.1"/>
</dbReference>
<feature type="domain" description="SMP-30/Gluconolactonase/LRE-like region" evidence="4">
    <location>
        <begin position="14"/>
        <end position="256"/>
    </location>
</feature>
<feature type="binding site" evidence="3">
    <location>
        <position position="100"/>
    </location>
    <ligand>
        <name>substrate</name>
    </ligand>
</feature>
<evidence type="ECO:0000256" key="1">
    <source>
        <dbReference type="ARBA" id="ARBA00008853"/>
    </source>
</evidence>
<dbReference type="PANTHER" id="PTHR10907:SF47">
    <property type="entry name" value="REGUCALCIN"/>
    <property type="match status" value="1"/>
</dbReference>
<evidence type="ECO:0000256" key="2">
    <source>
        <dbReference type="PIRSR" id="PIRSR605511-1"/>
    </source>
</evidence>
<keyword evidence="3" id="KW-0862">Zinc</keyword>
<dbReference type="Pfam" id="PF08450">
    <property type="entry name" value="SGL"/>
    <property type="match status" value="1"/>
</dbReference>
<gene>
    <name evidence="5" type="ORF">G3M56_006435</name>
</gene>
<dbReference type="InterPro" id="IPR013658">
    <property type="entry name" value="SGL"/>
</dbReference>
<dbReference type="KEGG" id="soa:G3M56_006435"/>
<dbReference type="PANTHER" id="PTHR10907">
    <property type="entry name" value="REGUCALCIN"/>
    <property type="match status" value="1"/>
</dbReference>
<dbReference type="SUPFAM" id="SSF63829">
    <property type="entry name" value="Calcium-dependent phosphotriesterase"/>
    <property type="match status" value="1"/>
</dbReference>
<proteinExistence type="inferred from homology"/>
<feature type="binding site" evidence="3">
    <location>
        <position position="16"/>
    </location>
    <ligand>
        <name>a divalent metal cation</name>
        <dbReference type="ChEBI" id="CHEBI:60240"/>
    </ligand>
</feature>
<feature type="binding site" evidence="3">
    <location>
        <position position="102"/>
    </location>
    <ligand>
        <name>substrate</name>
    </ligand>
</feature>
<accession>A0A6B3L6J5</accession>
<evidence type="ECO:0000256" key="3">
    <source>
        <dbReference type="PIRSR" id="PIRSR605511-2"/>
    </source>
</evidence>
<dbReference type="GO" id="GO:0005509">
    <property type="term" value="F:calcium ion binding"/>
    <property type="evidence" value="ECO:0007669"/>
    <property type="project" value="TreeGrafter"/>
</dbReference>
<reference evidence="5 6" key="1">
    <citation type="submission" date="2020-12" db="EMBL/GenBank/DDBJ databases">
        <title>Sulforoseuscoccus oceanibium gen. nov., sp. nov., a representative of the phylum Verrucomicrobia with special cytoplasmic membrane, and proposal of Sulforoseuscoccusaceae fam. nov.</title>
        <authorList>
            <person name="Xi F."/>
        </authorList>
    </citation>
    <scope>NUCLEOTIDE SEQUENCE [LARGE SCALE GENOMIC DNA]</scope>
    <source>
        <strain evidence="5 6">T37</strain>
    </source>
</reference>
<sequence>MTHPERIGSRISTWGEGPIWHAEKQRLFYVDIEQHTVVSFDPASGDEQSWEVGERVGFVVPRYGSDDLIIGGDNGIHILNVTDGSLTTIGDPEAGIETHRFNDGKCAPDGRLFAGTISMVKKPEAALYRVDPDHSITKVVENVTNSNGIVWSKDGSTCFYIDTATRKISAFDYDSTTGSLTNRRDVADTDPMVDASPDGMAIDTQDRLWVAFCHGGCVLCIDPATGECERRIDFPCVETTAVAFGGPDMTDLYVTTGIHKSIEEDQAGSLFVVRGVGATGAPQPQFKG</sequence>